<dbReference type="Gene3D" id="3.30.2350.10">
    <property type="entry name" value="Pseudouridine synthase"/>
    <property type="match status" value="1"/>
</dbReference>
<evidence type="ECO:0000259" key="7">
    <source>
        <dbReference type="Pfam" id="PF09157"/>
    </source>
</evidence>
<dbReference type="PANTHER" id="PTHR13767:SF2">
    <property type="entry name" value="PSEUDOURIDYLATE SYNTHASE TRUB1"/>
    <property type="match status" value="1"/>
</dbReference>
<name>A0ABU0W547_9GAMM</name>
<evidence type="ECO:0000256" key="5">
    <source>
        <dbReference type="HAMAP-Rule" id="MF_01080"/>
    </source>
</evidence>
<dbReference type="Pfam" id="PF01509">
    <property type="entry name" value="TruB_N"/>
    <property type="match status" value="1"/>
</dbReference>
<dbReference type="InterPro" id="IPR015240">
    <property type="entry name" value="tRNA_sdUridine_synth_fam1_C"/>
</dbReference>
<evidence type="ECO:0000313" key="9">
    <source>
        <dbReference type="EMBL" id="MDQ2069147.1"/>
    </source>
</evidence>
<dbReference type="InterPro" id="IPR015947">
    <property type="entry name" value="PUA-like_sf"/>
</dbReference>
<dbReference type="Gene3D" id="2.30.130.10">
    <property type="entry name" value="PUA domain"/>
    <property type="match status" value="1"/>
</dbReference>
<dbReference type="NCBIfam" id="TIGR00431">
    <property type="entry name" value="TruB"/>
    <property type="match status" value="1"/>
</dbReference>
<dbReference type="InterPro" id="IPR014780">
    <property type="entry name" value="tRNA_psdUridine_synth_TruB"/>
</dbReference>
<dbReference type="EC" id="5.4.99.25" evidence="5"/>
<feature type="active site" description="Nucleophile" evidence="5">
    <location>
        <position position="47"/>
    </location>
</feature>
<gene>
    <name evidence="5 9" type="primary">truB</name>
    <name evidence="9" type="ORF">RBH19_04610</name>
</gene>
<feature type="domain" description="tRNA pseudouridine synthase II TruB subfamily 1 C-terminal" evidence="7">
    <location>
        <begin position="246"/>
        <end position="301"/>
    </location>
</feature>
<dbReference type="CDD" id="cd02573">
    <property type="entry name" value="PseudoU_synth_EcTruB"/>
    <property type="match status" value="1"/>
</dbReference>
<dbReference type="InterPro" id="IPR020103">
    <property type="entry name" value="PsdUridine_synth_cat_dom_sf"/>
</dbReference>
<dbReference type="CDD" id="cd21152">
    <property type="entry name" value="PUA_TruB_bacterial"/>
    <property type="match status" value="1"/>
</dbReference>
<keyword evidence="4 5" id="KW-0413">Isomerase</keyword>
<evidence type="ECO:0000259" key="6">
    <source>
        <dbReference type="Pfam" id="PF01509"/>
    </source>
</evidence>
<dbReference type="SUPFAM" id="SSF88697">
    <property type="entry name" value="PUA domain-like"/>
    <property type="match status" value="1"/>
</dbReference>
<sequence length="304" mass="33099">MPRRRRGRDIHGILPLDKPLGASSNAVLQRVRRLLDARKAGHTGSLDPLASGVLPLCFGEATKVSALLLDADKTYRFTCQLGSRTATGDVEGGVVETAPVPDLSEDAVRQAMQAFLGDIEQIPPMYSALKQDGKRLYEIARAGGEVARHPRPVHIRRFELLAHRGDALDLEVSCSKGTYVRVLAEDLARALGSVGHVTALRRIAAGPYREHELLTLEQIEAASREGDDALRALLLPVDSALPDWESVTLDPDLTHYFKQGQAVTVSDLPAAERIRVYGEGSGFLGLGRRLPDGRLAPRRLILCN</sequence>
<dbReference type="EMBL" id="JAVDDT010000002">
    <property type="protein sequence ID" value="MDQ2069147.1"/>
    <property type="molecule type" value="Genomic_DNA"/>
</dbReference>
<evidence type="ECO:0000256" key="3">
    <source>
        <dbReference type="ARBA" id="ARBA00022694"/>
    </source>
</evidence>
<organism evidence="9 10">
    <name type="scientific">Natronospira bacteriovora</name>
    <dbReference type="NCBI Taxonomy" id="3069753"/>
    <lineage>
        <taxon>Bacteria</taxon>
        <taxon>Pseudomonadati</taxon>
        <taxon>Pseudomonadota</taxon>
        <taxon>Gammaproteobacteria</taxon>
        <taxon>Natronospirales</taxon>
        <taxon>Natronospiraceae</taxon>
        <taxon>Natronospira</taxon>
    </lineage>
</organism>
<reference evidence="9 10" key="1">
    <citation type="submission" date="2023-08" db="EMBL/GenBank/DDBJ databases">
        <title>Whole-genome sequencing of halo(alkali)philic microorganisms from hypersaline lakes.</title>
        <authorList>
            <person name="Sorokin D.Y."/>
            <person name="Abbas B."/>
            <person name="Merkel A.Y."/>
        </authorList>
    </citation>
    <scope>NUCLEOTIDE SEQUENCE [LARGE SCALE GENOMIC DNA]</scope>
    <source>
        <strain evidence="9 10">AB-CW4</strain>
    </source>
</reference>
<dbReference type="PANTHER" id="PTHR13767">
    <property type="entry name" value="TRNA-PSEUDOURIDINE SYNTHASE"/>
    <property type="match status" value="1"/>
</dbReference>
<comment type="caution">
    <text evidence="9">The sequence shown here is derived from an EMBL/GenBank/DDBJ whole genome shotgun (WGS) entry which is preliminary data.</text>
</comment>
<protein>
    <recommendedName>
        <fullName evidence="5">tRNA pseudouridine synthase B</fullName>
        <ecNumber evidence="5">5.4.99.25</ecNumber>
    </recommendedName>
    <alternativeName>
        <fullName evidence="5">tRNA pseudouridine(55) synthase</fullName>
        <shortName evidence="5">Psi55 synthase</shortName>
    </alternativeName>
    <alternativeName>
        <fullName evidence="5">tRNA pseudouridylate synthase</fullName>
    </alternativeName>
    <alternativeName>
        <fullName evidence="5">tRNA-uridine isomerase</fullName>
    </alternativeName>
</protein>
<feature type="domain" description="tRNA pseudouridylate synthase B C-terminal" evidence="8">
    <location>
        <begin position="181"/>
        <end position="241"/>
    </location>
</feature>
<evidence type="ECO:0000313" key="10">
    <source>
        <dbReference type="Proteomes" id="UP001239019"/>
    </source>
</evidence>
<keyword evidence="10" id="KW-1185">Reference proteome</keyword>
<feature type="domain" description="Pseudouridine synthase II N-terminal" evidence="6">
    <location>
        <begin position="32"/>
        <end position="180"/>
    </location>
</feature>
<keyword evidence="3 5" id="KW-0819">tRNA processing</keyword>
<dbReference type="InterPro" id="IPR032819">
    <property type="entry name" value="TruB_C"/>
</dbReference>
<dbReference type="Pfam" id="PF16198">
    <property type="entry name" value="TruB_C_2"/>
    <property type="match status" value="1"/>
</dbReference>
<comment type="catalytic activity">
    <reaction evidence="1 5">
        <text>uridine(55) in tRNA = pseudouridine(55) in tRNA</text>
        <dbReference type="Rhea" id="RHEA:42532"/>
        <dbReference type="Rhea" id="RHEA-COMP:10101"/>
        <dbReference type="Rhea" id="RHEA-COMP:10102"/>
        <dbReference type="ChEBI" id="CHEBI:65314"/>
        <dbReference type="ChEBI" id="CHEBI:65315"/>
        <dbReference type="EC" id="5.4.99.25"/>
    </reaction>
</comment>
<dbReference type="GO" id="GO:0160148">
    <property type="term" value="F:tRNA pseudouridine(55) synthase activity"/>
    <property type="evidence" value="ECO:0007669"/>
    <property type="project" value="UniProtKB-EC"/>
</dbReference>
<evidence type="ECO:0000256" key="2">
    <source>
        <dbReference type="ARBA" id="ARBA00005642"/>
    </source>
</evidence>
<dbReference type="RefSeq" id="WP_306727640.1">
    <property type="nucleotide sequence ID" value="NZ_JAVDDT010000002.1"/>
</dbReference>
<evidence type="ECO:0000256" key="1">
    <source>
        <dbReference type="ARBA" id="ARBA00000385"/>
    </source>
</evidence>
<evidence type="ECO:0000256" key="4">
    <source>
        <dbReference type="ARBA" id="ARBA00023235"/>
    </source>
</evidence>
<dbReference type="SUPFAM" id="SSF55120">
    <property type="entry name" value="Pseudouridine synthase"/>
    <property type="match status" value="1"/>
</dbReference>
<dbReference type="HAMAP" id="MF_01080">
    <property type="entry name" value="TruB_bact"/>
    <property type="match status" value="1"/>
</dbReference>
<comment type="similarity">
    <text evidence="2 5">Belongs to the pseudouridine synthase TruB family. Type 1 subfamily.</text>
</comment>
<evidence type="ECO:0000259" key="8">
    <source>
        <dbReference type="Pfam" id="PF16198"/>
    </source>
</evidence>
<dbReference type="Pfam" id="PF09157">
    <property type="entry name" value="TruB-C_2"/>
    <property type="match status" value="1"/>
</dbReference>
<dbReference type="InterPro" id="IPR002501">
    <property type="entry name" value="PsdUridine_synth_N"/>
</dbReference>
<accession>A0ABU0W547</accession>
<proteinExistence type="inferred from homology"/>
<dbReference type="Proteomes" id="UP001239019">
    <property type="component" value="Unassembled WGS sequence"/>
</dbReference>
<dbReference type="InterPro" id="IPR036974">
    <property type="entry name" value="PUA_sf"/>
</dbReference>
<comment type="function">
    <text evidence="5">Responsible for synthesis of pseudouridine from uracil-55 in the psi GC loop of transfer RNAs.</text>
</comment>